<evidence type="ECO:0000313" key="2">
    <source>
        <dbReference type="Proteomes" id="UP000275408"/>
    </source>
</evidence>
<accession>A0A3M6TAF5</accession>
<proteinExistence type="predicted"/>
<dbReference type="AlphaFoldDB" id="A0A3M6TAF5"/>
<sequence length="80" mass="9278">PGELPVFRHLAQLKSRWRNLYIRLPEQATVSSLTNYLAHRDLLDKNENVFNGEPSNVLGCFEIIGQPFDRVTYCFEIPTQ</sequence>
<feature type="non-terminal residue" evidence="1">
    <location>
        <position position="1"/>
    </location>
</feature>
<comment type="caution">
    <text evidence="1">The sequence shown here is derived from an EMBL/GenBank/DDBJ whole genome shotgun (WGS) entry which is preliminary data.</text>
</comment>
<organism evidence="1 2">
    <name type="scientific">Pocillopora damicornis</name>
    <name type="common">Cauliflower coral</name>
    <name type="synonym">Millepora damicornis</name>
    <dbReference type="NCBI Taxonomy" id="46731"/>
    <lineage>
        <taxon>Eukaryota</taxon>
        <taxon>Metazoa</taxon>
        <taxon>Cnidaria</taxon>
        <taxon>Anthozoa</taxon>
        <taxon>Hexacorallia</taxon>
        <taxon>Scleractinia</taxon>
        <taxon>Astrocoeniina</taxon>
        <taxon>Pocilloporidae</taxon>
        <taxon>Pocillopora</taxon>
    </lineage>
</organism>
<evidence type="ECO:0000313" key="1">
    <source>
        <dbReference type="EMBL" id="RMX38323.1"/>
    </source>
</evidence>
<dbReference type="Proteomes" id="UP000275408">
    <property type="component" value="Unassembled WGS sequence"/>
</dbReference>
<protein>
    <submittedName>
        <fullName evidence="1">Uncharacterized protein</fullName>
    </submittedName>
</protein>
<gene>
    <name evidence="1" type="ORF">pdam_00005479</name>
</gene>
<dbReference type="EMBL" id="RCHS01004020">
    <property type="protein sequence ID" value="RMX38323.1"/>
    <property type="molecule type" value="Genomic_DNA"/>
</dbReference>
<keyword evidence="2" id="KW-1185">Reference proteome</keyword>
<reference evidence="1 2" key="1">
    <citation type="journal article" date="2018" name="Sci. Rep.">
        <title>Comparative analysis of the Pocillopora damicornis genome highlights role of immune system in coral evolution.</title>
        <authorList>
            <person name="Cunning R."/>
            <person name="Bay R.A."/>
            <person name="Gillette P."/>
            <person name="Baker A.C."/>
            <person name="Traylor-Knowles N."/>
        </authorList>
    </citation>
    <scope>NUCLEOTIDE SEQUENCE [LARGE SCALE GENOMIC DNA]</scope>
    <source>
        <strain evidence="1">RSMAS</strain>
        <tissue evidence="1">Whole animal</tissue>
    </source>
</reference>
<name>A0A3M6TAF5_POCDA</name>